<sequence length="450" mass="46976">MAWKDTLQDASFKGVKLAVCSTSDTAERAQVRHEYPYRDGAEVEDLGRRARSVRLQAVFWGKDYEAGLRKLLDALDKPGPGELVHPVFGSMNASLLSYAVEHHEDNPDFAQVSLDLVEAEPDAPFFAGGASAKAKALANASKLQGWLDKLKSLNLSAVQGWAGKLNNVLSQVARGDLLGAARGVFSEAASLAGVAVPAVPGVFGQGLGLLGTAQSLVSNVSTLATTDVFGRFAPLASLSGLLPNFSVSESGARRAYPMVPALYAGTPVSGPLTSEAAPRPVVVTPPAEQTNPAPAPDLSTPAGQGRAMAAATLNLASAMAVAQAASGVLVAETAAPSLTPAEVEAVVGVSRQRFQDTIDEARAIFPAQTAYPMVEAMRSAALAVQDLGAQVIQLHPPVVAVAAPALCNLHLLAHWLYGDRTRSEELARLNPGVRNPNFIAPRQVLSGYAR</sequence>
<dbReference type="EMBL" id="BLTE01000010">
    <property type="protein sequence ID" value="GFK94418.1"/>
    <property type="molecule type" value="Genomic_DNA"/>
</dbReference>
<reference evidence="3 4" key="2">
    <citation type="submission" date="2020-05" db="EMBL/GenBank/DDBJ databases">
        <title>Draft genome sequence of Desulfovibrio sp. strainFSS-1.</title>
        <authorList>
            <person name="Shimoshige H."/>
            <person name="Kobayashi H."/>
            <person name="Maekawa T."/>
        </authorList>
    </citation>
    <scope>NUCLEOTIDE SEQUENCE [LARGE SCALE GENOMIC DNA]</scope>
    <source>
        <strain evidence="3 4">SIID29052-01</strain>
    </source>
</reference>
<feature type="region of interest" description="Disordered" evidence="1">
    <location>
        <begin position="284"/>
        <end position="303"/>
    </location>
</feature>
<feature type="domain" description="DNA circulation N-terminal" evidence="2">
    <location>
        <begin position="7"/>
        <end position="92"/>
    </location>
</feature>
<reference evidence="3 4" key="1">
    <citation type="submission" date="2020-04" db="EMBL/GenBank/DDBJ databases">
        <authorList>
            <consortium name="Desulfovibrio sp. FSS-1 genome sequencing consortium"/>
            <person name="Shimoshige H."/>
            <person name="Kobayashi H."/>
            <person name="Maekawa T."/>
        </authorList>
    </citation>
    <scope>NUCLEOTIDE SEQUENCE [LARGE SCALE GENOMIC DNA]</scope>
    <source>
        <strain evidence="3 4">SIID29052-01</strain>
    </source>
</reference>
<evidence type="ECO:0000256" key="1">
    <source>
        <dbReference type="SAM" id="MobiDB-lite"/>
    </source>
</evidence>
<keyword evidence="4" id="KW-1185">Reference proteome</keyword>
<dbReference type="RefSeq" id="WP_173084484.1">
    <property type="nucleotide sequence ID" value="NZ_BLTE01000010.1"/>
</dbReference>
<protein>
    <recommendedName>
        <fullName evidence="2">DNA circulation N-terminal domain-containing protein</fullName>
    </recommendedName>
</protein>
<organism evidence="3 4">
    <name type="scientific">Fundidesulfovibrio magnetotacticus</name>
    <dbReference type="NCBI Taxonomy" id="2730080"/>
    <lineage>
        <taxon>Bacteria</taxon>
        <taxon>Pseudomonadati</taxon>
        <taxon>Thermodesulfobacteriota</taxon>
        <taxon>Desulfovibrionia</taxon>
        <taxon>Desulfovibrionales</taxon>
        <taxon>Desulfovibrionaceae</taxon>
        <taxon>Fundidesulfovibrio</taxon>
    </lineage>
</organism>
<dbReference type="AlphaFoldDB" id="A0A6V8LVT4"/>
<dbReference type="Proteomes" id="UP000494245">
    <property type="component" value="Unassembled WGS sequence"/>
</dbReference>
<evidence type="ECO:0000259" key="2">
    <source>
        <dbReference type="Pfam" id="PF07157"/>
    </source>
</evidence>
<evidence type="ECO:0000313" key="3">
    <source>
        <dbReference type="EMBL" id="GFK94418.1"/>
    </source>
</evidence>
<name>A0A6V8LVT4_9BACT</name>
<dbReference type="InterPro" id="IPR009826">
    <property type="entry name" value="DNA_circ_N"/>
</dbReference>
<dbReference type="Pfam" id="PF07157">
    <property type="entry name" value="DNA_circ_N"/>
    <property type="match status" value="1"/>
</dbReference>
<accession>A0A6V8LVT4</accession>
<comment type="caution">
    <text evidence="3">The sequence shown here is derived from an EMBL/GenBank/DDBJ whole genome shotgun (WGS) entry which is preliminary data.</text>
</comment>
<proteinExistence type="predicted"/>
<gene>
    <name evidence="3" type="ORF">NNJEOMEG_02263</name>
</gene>
<evidence type="ECO:0000313" key="4">
    <source>
        <dbReference type="Proteomes" id="UP000494245"/>
    </source>
</evidence>